<dbReference type="EnsemblPlants" id="ONIVA06G17770.1">
    <property type="protein sequence ID" value="ONIVA06G17770.1"/>
    <property type="gene ID" value="ONIVA06G17770"/>
</dbReference>
<dbReference type="InterPro" id="IPR003738">
    <property type="entry name" value="SRAP"/>
</dbReference>
<dbReference type="GO" id="GO:0006508">
    <property type="term" value="P:proteolysis"/>
    <property type="evidence" value="ECO:0007669"/>
    <property type="project" value="UniProtKB-KW"/>
</dbReference>
<evidence type="ECO:0000256" key="3">
    <source>
        <dbReference type="ARBA" id="ARBA00022763"/>
    </source>
</evidence>
<dbReference type="eggNOG" id="KOG2618">
    <property type="taxonomic scope" value="Eukaryota"/>
</dbReference>
<reference evidence="9" key="2">
    <citation type="submission" date="2018-04" db="EMBL/GenBank/DDBJ databases">
        <title>OnivRS2 (Oryza nivara Reference Sequence Version 2).</title>
        <authorList>
            <person name="Zhang J."/>
            <person name="Kudrna D."/>
            <person name="Lee S."/>
            <person name="Talag J."/>
            <person name="Rajasekar S."/>
            <person name="Welchert J."/>
            <person name="Hsing Y.-I."/>
            <person name="Wing R.A."/>
        </authorList>
    </citation>
    <scope>NUCLEOTIDE SEQUENCE [LARGE SCALE GENOMIC DNA]</scope>
    <source>
        <strain evidence="9">SL10</strain>
    </source>
</reference>
<dbReference type="InterPro" id="IPR036590">
    <property type="entry name" value="SRAP-like"/>
</dbReference>
<feature type="compositionally biased region" description="Basic and acidic residues" evidence="8">
    <location>
        <begin position="463"/>
        <end position="487"/>
    </location>
</feature>
<dbReference type="SUPFAM" id="SSF143081">
    <property type="entry name" value="BB1717-like"/>
    <property type="match status" value="1"/>
</dbReference>
<evidence type="ECO:0000256" key="8">
    <source>
        <dbReference type="SAM" id="MobiDB-lite"/>
    </source>
</evidence>
<dbReference type="GO" id="GO:0016829">
    <property type="term" value="F:lyase activity"/>
    <property type="evidence" value="ECO:0007669"/>
    <property type="project" value="UniProtKB-KW"/>
</dbReference>
<dbReference type="PANTHER" id="PTHR13604">
    <property type="entry name" value="DC12-RELATED"/>
    <property type="match status" value="1"/>
</dbReference>
<sequence length="517" mass="57402">MAQIGPRFPQTRLPARPHPYLHADANASAALLSLSLARYSLHPLSHSPDAAASLLLSLSLTTCALAPPRALISVTPFASTTIAVAAAAAARRGLPSVRPVAPSHPDERKEGWEENGIMFRMMRCSDHFTLFFSEYEMCGRARCTLSPSQAARAFGFPTTTLVAGGGTGGGCGGGDAPAVPLLRMDRYRPSYNVSPGTYLPVGTVWARPAGYDGGGDMDGEVSVIQCMKWGLVPSFTGKKEKPDHFRMFNARSESIKEKASFRRLIPNNRCLVAVEGFYEWKKDGPKKMPYYIHFQDQRPLVFAALFDTWTNSEAISFASGTEFRFGDLDFTANKVDILRPRLIVWYPVTAAIGKISFDGPECIKQVQMRPSEKPISTFFMKKPVKSEKKDQDHAETKAFRAANKEWHESAENQLDKTYQHQVEEEQDASIFNDQPITLEHDVEKAKTMKNDDLIFTDEATQKQDALRLKRKNEDDEVHADKVMEKNGRSPVHVKKKVKGPKPASVGQASLLSYFAKK</sequence>
<evidence type="ECO:0000256" key="5">
    <source>
        <dbReference type="ARBA" id="ARBA00023124"/>
    </source>
</evidence>
<dbReference type="GO" id="GO:0008233">
    <property type="term" value="F:peptidase activity"/>
    <property type="evidence" value="ECO:0007669"/>
    <property type="project" value="UniProtKB-KW"/>
</dbReference>
<organism evidence="9">
    <name type="scientific">Oryza nivara</name>
    <name type="common">Indian wild rice</name>
    <name type="synonym">Oryza sativa f. spontanea</name>
    <dbReference type="NCBI Taxonomy" id="4536"/>
    <lineage>
        <taxon>Eukaryota</taxon>
        <taxon>Viridiplantae</taxon>
        <taxon>Streptophyta</taxon>
        <taxon>Embryophyta</taxon>
        <taxon>Tracheophyta</taxon>
        <taxon>Spermatophyta</taxon>
        <taxon>Magnoliopsida</taxon>
        <taxon>Liliopsida</taxon>
        <taxon>Poales</taxon>
        <taxon>Poaceae</taxon>
        <taxon>BOP clade</taxon>
        <taxon>Oryzoideae</taxon>
        <taxon>Oryzeae</taxon>
        <taxon>Oryzinae</taxon>
        <taxon>Oryza</taxon>
    </lineage>
</organism>
<name>A0A0E0HQX3_ORYNI</name>
<keyword evidence="3" id="KW-0227">DNA damage</keyword>
<proteinExistence type="inferred from homology"/>
<evidence type="ECO:0000256" key="2">
    <source>
        <dbReference type="ARBA" id="ARBA00022670"/>
    </source>
</evidence>
<dbReference type="Gramene" id="ONIVA06G17770.1">
    <property type="protein sequence ID" value="ONIVA06G17770.1"/>
    <property type="gene ID" value="ONIVA06G17770"/>
</dbReference>
<evidence type="ECO:0000256" key="4">
    <source>
        <dbReference type="ARBA" id="ARBA00022801"/>
    </source>
</evidence>
<evidence type="ECO:0000256" key="7">
    <source>
        <dbReference type="ARBA" id="ARBA00023239"/>
    </source>
</evidence>
<keyword evidence="4" id="KW-0378">Hydrolase</keyword>
<keyword evidence="5" id="KW-0190">Covalent protein-DNA linkage</keyword>
<dbReference type="Pfam" id="PF02586">
    <property type="entry name" value="SRAP"/>
    <property type="match status" value="1"/>
</dbReference>
<comment type="similarity">
    <text evidence="1">Belongs to the SOS response-associated peptidase family.</text>
</comment>
<evidence type="ECO:0000256" key="1">
    <source>
        <dbReference type="ARBA" id="ARBA00008136"/>
    </source>
</evidence>
<evidence type="ECO:0000313" key="10">
    <source>
        <dbReference type="Proteomes" id="UP000006591"/>
    </source>
</evidence>
<feature type="region of interest" description="Disordered" evidence="8">
    <location>
        <begin position="463"/>
        <end position="504"/>
    </location>
</feature>
<dbReference type="AlphaFoldDB" id="A0A0E0HQX3"/>
<keyword evidence="7" id="KW-0456">Lyase</keyword>
<evidence type="ECO:0008006" key="11">
    <source>
        <dbReference type="Google" id="ProtNLM"/>
    </source>
</evidence>
<evidence type="ECO:0000256" key="6">
    <source>
        <dbReference type="ARBA" id="ARBA00023125"/>
    </source>
</evidence>
<dbReference type="STRING" id="4536.A0A0E0HQX3"/>
<dbReference type="GO" id="GO:0106300">
    <property type="term" value="P:protein-DNA covalent cross-linking repair"/>
    <property type="evidence" value="ECO:0007669"/>
    <property type="project" value="InterPro"/>
</dbReference>
<dbReference type="PANTHER" id="PTHR13604:SF0">
    <property type="entry name" value="ABASIC SITE PROCESSING PROTEIN HMCES"/>
    <property type="match status" value="1"/>
</dbReference>
<keyword evidence="6" id="KW-0238">DNA-binding</keyword>
<dbReference type="Proteomes" id="UP000006591">
    <property type="component" value="Chromosome 6"/>
</dbReference>
<dbReference type="Gene3D" id="3.90.1680.10">
    <property type="entry name" value="SOS response associated peptidase-like"/>
    <property type="match status" value="1"/>
</dbReference>
<dbReference type="GO" id="GO:0003697">
    <property type="term" value="F:single-stranded DNA binding"/>
    <property type="evidence" value="ECO:0007669"/>
    <property type="project" value="InterPro"/>
</dbReference>
<keyword evidence="2" id="KW-0645">Protease</keyword>
<keyword evidence="10" id="KW-1185">Reference proteome</keyword>
<protein>
    <recommendedName>
        <fullName evidence="11">Embryonic stem cell-specific 5-hydroxymethylcytosine-binding protein</fullName>
    </recommendedName>
</protein>
<reference evidence="9" key="1">
    <citation type="submission" date="2015-04" db="UniProtKB">
        <authorList>
            <consortium name="EnsemblPlants"/>
        </authorList>
    </citation>
    <scope>IDENTIFICATION</scope>
    <source>
        <strain evidence="9">SL10</strain>
    </source>
</reference>
<accession>A0A0E0HQX3</accession>
<evidence type="ECO:0000313" key="9">
    <source>
        <dbReference type="EnsemblPlants" id="ONIVA06G17770.1"/>
    </source>
</evidence>
<dbReference type="OMA" id="EMMENSV"/>